<comment type="caution">
    <text evidence="1">The sequence shown here is derived from an EMBL/GenBank/DDBJ whole genome shotgun (WGS) entry which is preliminary data.</text>
</comment>
<protein>
    <submittedName>
        <fullName evidence="1">Uncharacterized protein</fullName>
    </submittedName>
</protein>
<dbReference type="Proteomes" id="UP000245523">
    <property type="component" value="Unassembled WGS sequence"/>
</dbReference>
<organism evidence="1 2">
    <name type="scientific">Hallerella porci</name>
    <dbReference type="NCBI Taxonomy" id="1945871"/>
    <lineage>
        <taxon>Bacteria</taxon>
        <taxon>Pseudomonadati</taxon>
        <taxon>Fibrobacterota</taxon>
        <taxon>Fibrobacteria</taxon>
        <taxon>Fibrobacterales</taxon>
        <taxon>Fibrobacteraceae</taxon>
        <taxon>Hallerella</taxon>
    </lineage>
</organism>
<accession>A0ABX5LPW5</accession>
<keyword evidence="2" id="KW-1185">Reference proteome</keyword>
<dbReference type="RefSeq" id="WP_106197549.1">
    <property type="nucleotide sequence ID" value="NZ_JAXEIU010000031.1"/>
</dbReference>
<gene>
    <name evidence="1" type="ORF">B0H50_102116</name>
</gene>
<proteinExistence type="predicted"/>
<dbReference type="EMBL" id="QGHD01000002">
    <property type="protein sequence ID" value="PWL03944.1"/>
    <property type="molecule type" value="Genomic_DNA"/>
</dbReference>
<evidence type="ECO:0000313" key="2">
    <source>
        <dbReference type="Proteomes" id="UP000245523"/>
    </source>
</evidence>
<reference evidence="1 2" key="1">
    <citation type="submission" date="2018-05" db="EMBL/GenBank/DDBJ databases">
        <title>Animal gut microbial communities from fecal samples from Wisconsin, USA.</title>
        <authorList>
            <person name="Neumann A."/>
        </authorList>
    </citation>
    <scope>NUCLEOTIDE SEQUENCE [LARGE SCALE GENOMIC DNA]</scope>
    <source>
        <strain evidence="1 2">UWS4</strain>
    </source>
</reference>
<evidence type="ECO:0000313" key="1">
    <source>
        <dbReference type="EMBL" id="PWL03944.1"/>
    </source>
</evidence>
<sequence>MISEQDLKEIESLGSAAQLARVEKLLEGKESPKPFELGLCLALKMAVEIQSGKELGSDSGKTVALWMQKYSPELVEQAIPLAKQFFMNPEKIATRIREGLLNG</sequence>
<name>A0ABX5LPW5_9BACT</name>